<gene>
    <name evidence="1" type="ORF">K444DRAFT_661906</name>
</gene>
<dbReference type="RefSeq" id="XP_024739757.1">
    <property type="nucleotide sequence ID" value="XM_024886638.1"/>
</dbReference>
<dbReference type="OrthoDB" id="10610607at2759"/>
<dbReference type="Proteomes" id="UP000235371">
    <property type="component" value="Unassembled WGS sequence"/>
</dbReference>
<name>A0A2J6TIM3_9HELO</name>
<protein>
    <submittedName>
        <fullName evidence="1">Uncharacterized protein</fullName>
    </submittedName>
</protein>
<evidence type="ECO:0000313" key="1">
    <source>
        <dbReference type="EMBL" id="PMD62853.1"/>
    </source>
</evidence>
<sequence>MVKCVAVAVSSTNSVFSILHTSLATLPNLTTLKLRSPTTTLLTSFNLPSLLSPLTSIPPFQPTKLNWQHLTKLTIEAKLKTDKFPQGRGGIFLAAQRWADEYEARGEVKRFKGEILGFGWGGGRGEVS</sequence>
<evidence type="ECO:0000313" key="2">
    <source>
        <dbReference type="Proteomes" id="UP000235371"/>
    </source>
</evidence>
<proteinExistence type="predicted"/>
<dbReference type="InParanoid" id="A0A2J6TIM3"/>
<dbReference type="GeneID" id="36594715"/>
<keyword evidence="2" id="KW-1185">Reference proteome</keyword>
<dbReference type="AlphaFoldDB" id="A0A2J6TIM3"/>
<organism evidence="1 2">
    <name type="scientific">Hyaloscypha bicolor E</name>
    <dbReference type="NCBI Taxonomy" id="1095630"/>
    <lineage>
        <taxon>Eukaryota</taxon>
        <taxon>Fungi</taxon>
        <taxon>Dikarya</taxon>
        <taxon>Ascomycota</taxon>
        <taxon>Pezizomycotina</taxon>
        <taxon>Leotiomycetes</taxon>
        <taxon>Helotiales</taxon>
        <taxon>Hyaloscyphaceae</taxon>
        <taxon>Hyaloscypha</taxon>
        <taxon>Hyaloscypha bicolor</taxon>
    </lineage>
</organism>
<accession>A0A2J6TIM3</accession>
<dbReference type="EMBL" id="KZ613783">
    <property type="protein sequence ID" value="PMD62853.1"/>
    <property type="molecule type" value="Genomic_DNA"/>
</dbReference>
<reference evidence="1 2" key="1">
    <citation type="submission" date="2016-04" db="EMBL/GenBank/DDBJ databases">
        <title>A degradative enzymes factory behind the ericoid mycorrhizal symbiosis.</title>
        <authorList>
            <consortium name="DOE Joint Genome Institute"/>
            <person name="Martino E."/>
            <person name="Morin E."/>
            <person name="Grelet G."/>
            <person name="Kuo A."/>
            <person name="Kohler A."/>
            <person name="Daghino S."/>
            <person name="Barry K."/>
            <person name="Choi C."/>
            <person name="Cichocki N."/>
            <person name="Clum A."/>
            <person name="Copeland A."/>
            <person name="Hainaut M."/>
            <person name="Haridas S."/>
            <person name="Labutti K."/>
            <person name="Lindquist E."/>
            <person name="Lipzen A."/>
            <person name="Khouja H.-R."/>
            <person name="Murat C."/>
            <person name="Ohm R."/>
            <person name="Olson A."/>
            <person name="Spatafora J."/>
            <person name="Veneault-Fourrey C."/>
            <person name="Henrissat B."/>
            <person name="Grigoriev I."/>
            <person name="Martin F."/>
            <person name="Perotto S."/>
        </authorList>
    </citation>
    <scope>NUCLEOTIDE SEQUENCE [LARGE SCALE GENOMIC DNA]</scope>
    <source>
        <strain evidence="1 2">E</strain>
    </source>
</reference>